<protein>
    <submittedName>
        <fullName evidence="4">Polysaccharide export protein</fullName>
    </submittedName>
</protein>
<evidence type="ECO:0000256" key="2">
    <source>
        <dbReference type="SAM" id="SignalP"/>
    </source>
</evidence>
<dbReference type="Pfam" id="PF02563">
    <property type="entry name" value="Poly_export"/>
    <property type="match status" value="1"/>
</dbReference>
<name>A0A7X1FQ37_9SPHN</name>
<dbReference type="PANTHER" id="PTHR33619:SF3">
    <property type="entry name" value="POLYSACCHARIDE EXPORT PROTEIN GFCE-RELATED"/>
    <property type="match status" value="1"/>
</dbReference>
<gene>
    <name evidence="4" type="ORF">H7F51_02870</name>
</gene>
<evidence type="ECO:0000313" key="4">
    <source>
        <dbReference type="EMBL" id="MBC2664457.1"/>
    </source>
</evidence>
<dbReference type="RefSeq" id="WP_185662707.1">
    <property type="nucleotide sequence ID" value="NZ_JACLAW010000002.1"/>
</dbReference>
<dbReference type="PANTHER" id="PTHR33619">
    <property type="entry name" value="POLYSACCHARIDE EXPORT PROTEIN GFCE-RELATED"/>
    <property type="match status" value="1"/>
</dbReference>
<keyword evidence="1 2" id="KW-0732">Signal</keyword>
<dbReference type="AlphaFoldDB" id="A0A7X1FQ37"/>
<reference evidence="4 5" key="1">
    <citation type="submission" date="2020-08" db="EMBL/GenBank/DDBJ databases">
        <title>The genome sequence of type strain Novosphingobium flavum NBRC 111647.</title>
        <authorList>
            <person name="Liu Y."/>
        </authorList>
    </citation>
    <scope>NUCLEOTIDE SEQUENCE [LARGE SCALE GENOMIC DNA]</scope>
    <source>
        <strain evidence="4 5">NBRC 111647</strain>
    </source>
</reference>
<sequence>MIKWIVPVLSCCFLPALLAGCATAGPSPLPTGAEAYAVIPEHVAASQAGEIIAPGDKLDIRVFGEPELSGDGYVVDNQGFIQVPLVGEIIASGQTARGLADELQRRLAARYLRNPSVTVALAERPLSTYTVEGDVTAPGVFAATPSTTLLTAMAQAKSPTKTARTNDVIVFRQINGQKAGGRFDLNAIRRGRSPDPQVLAGDTVVVVNSAAKSAWRDVLAALPLLNTFVLLRQN</sequence>
<dbReference type="PROSITE" id="PS51257">
    <property type="entry name" value="PROKAR_LIPOPROTEIN"/>
    <property type="match status" value="1"/>
</dbReference>
<accession>A0A7X1FQ37</accession>
<comment type="caution">
    <text evidence="4">The sequence shown here is derived from an EMBL/GenBank/DDBJ whole genome shotgun (WGS) entry which is preliminary data.</text>
</comment>
<keyword evidence="5" id="KW-1185">Reference proteome</keyword>
<dbReference type="InterPro" id="IPR049712">
    <property type="entry name" value="Poly_export"/>
</dbReference>
<evidence type="ECO:0000256" key="1">
    <source>
        <dbReference type="ARBA" id="ARBA00022729"/>
    </source>
</evidence>
<dbReference type="Proteomes" id="UP000566813">
    <property type="component" value="Unassembled WGS sequence"/>
</dbReference>
<dbReference type="InterPro" id="IPR003715">
    <property type="entry name" value="Poly_export_N"/>
</dbReference>
<feature type="signal peptide" evidence="2">
    <location>
        <begin position="1"/>
        <end position="24"/>
    </location>
</feature>
<evidence type="ECO:0000259" key="3">
    <source>
        <dbReference type="Pfam" id="PF02563"/>
    </source>
</evidence>
<evidence type="ECO:0000313" key="5">
    <source>
        <dbReference type="Proteomes" id="UP000566813"/>
    </source>
</evidence>
<dbReference type="Gene3D" id="3.30.1950.10">
    <property type="entry name" value="wza like domain"/>
    <property type="match status" value="1"/>
</dbReference>
<dbReference type="GO" id="GO:0015159">
    <property type="term" value="F:polysaccharide transmembrane transporter activity"/>
    <property type="evidence" value="ECO:0007669"/>
    <property type="project" value="InterPro"/>
</dbReference>
<proteinExistence type="predicted"/>
<feature type="chain" id="PRO_5030898128" evidence="2">
    <location>
        <begin position="25"/>
        <end position="234"/>
    </location>
</feature>
<organism evidence="4 5">
    <name type="scientific">Novosphingobium flavum</name>
    <dbReference type="NCBI Taxonomy" id="1778672"/>
    <lineage>
        <taxon>Bacteria</taxon>
        <taxon>Pseudomonadati</taxon>
        <taxon>Pseudomonadota</taxon>
        <taxon>Alphaproteobacteria</taxon>
        <taxon>Sphingomonadales</taxon>
        <taxon>Sphingomonadaceae</taxon>
        <taxon>Novosphingobium</taxon>
    </lineage>
</organism>
<dbReference type="EMBL" id="JACLAW010000002">
    <property type="protein sequence ID" value="MBC2664457.1"/>
    <property type="molecule type" value="Genomic_DNA"/>
</dbReference>
<feature type="domain" description="Polysaccharide export protein N-terminal" evidence="3">
    <location>
        <begin position="47"/>
        <end position="121"/>
    </location>
</feature>